<proteinExistence type="predicted"/>
<evidence type="ECO:0000313" key="3">
    <source>
        <dbReference type="Proteomes" id="UP000233469"/>
    </source>
</evidence>
<reference evidence="2 3" key="1">
    <citation type="submission" date="2016-04" db="EMBL/GenBank/DDBJ databases">
        <title>Genome analyses suggest a sexual origin of heterokaryosis in a supposedly ancient asexual fungus.</title>
        <authorList>
            <person name="Ropars J."/>
            <person name="Sedzielewska K."/>
            <person name="Noel J."/>
            <person name="Charron P."/>
            <person name="Farinelli L."/>
            <person name="Marton T."/>
            <person name="Kruger M."/>
            <person name="Pelin A."/>
            <person name="Brachmann A."/>
            <person name="Corradi N."/>
        </authorList>
    </citation>
    <scope>NUCLEOTIDE SEQUENCE [LARGE SCALE GENOMIC DNA]</scope>
    <source>
        <strain evidence="2 3">C2</strain>
    </source>
</reference>
<reference evidence="2 3" key="2">
    <citation type="submission" date="2017-10" db="EMBL/GenBank/DDBJ databases">
        <title>Extensive intraspecific genome diversity in a model arbuscular mycorrhizal fungus.</title>
        <authorList>
            <person name="Chen E.C.H."/>
            <person name="Morin E."/>
            <person name="Baudet D."/>
            <person name="Noel J."/>
            <person name="Ndikumana S."/>
            <person name="Charron P."/>
            <person name="St-Onge C."/>
            <person name="Giorgi J."/>
            <person name="Grigoriev I.V."/>
            <person name="Roux C."/>
            <person name="Martin F.M."/>
            <person name="Corradi N."/>
        </authorList>
    </citation>
    <scope>NUCLEOTIDE SEQUENCE [LARGE SCALE GENOMIC DNA]</scope>
    <source>
        <strain evidence="2 3">C2</strain>
    </source>
</reference>
<keyword evidence="1" id="KW-0175">Coiled coil</keyword>
<dbReference type="VEuPathDB" id="FungiDB:FUN_023569"/>
<dbReference type="AlphaFoldDB" id="A0A2N1MSV2"/>
<name>A0A2N1MSV2_9GLOM</name>
<sequence>MSNEIATLKDQMKWAEKHIKELEESLAAQQKEIENFKLFAEDVKNHNATVSTSINKLVNFQEQRAERDVIQDAQISEILNAVRGQQYTKSNNTQFQQQQQLQFQYIPEQNLNQSTHQGYRFFSNKNLTYNSILILSLFENIL</sequence>
<dbReference type="EMBL" id="LLXL01001388">
    <property type="protein sequence ID" value="PKK64724.1"/>
    <property type="molecule type" value="Genomic_DNA"/>
</dbReference>
<gene>
    <name evidence="2" type="ORF">RhiirC2_787094</name>
</gene>
<evidence type="ECO:0000256" key="1">
    <source>
        <dbReference type="SAM" id="Coils"/>
    </source>
</evidence>
<accession>A0A2N1MSV2</accession>
<evidence type="ECO:0000313" key="2">
    <source>
        <dbReference type="EMBL" id="PKK64724.1"/>
    </source>
</evidence>
<comment type="caution">
    <text evidence="2">The sequence shown here is derived from an EMBL/GenBank/DDBJ whole genome shotgun (WGS) entry which is preliminary data.</text>
</comment>
<dbReference type="Proteomes" id="UP000233469">
    <property type="component" value="Unassembled WGS sequence"/>
</dbReference>
<organism evidence="2 3">
    <name type="scientific">Rhizophagus irregularis</name>
    <dbReference type="NCBI Taxonomy" id="588596"/>
    <lineage>
        <taxon>Eukaryota</taxon>
        <taxon>Fungi</taxon>
        <taxon>Fungi incertae sedis</taxon>
        <taxon>Mucoromycota</taxon>
        <taxon>Glomeromycotina</taxon>
        <taxon>Glomeromycetes</taxon>
        <taxon>Glomerales</taxon>
        <taxon>Glomeraceae</taxon>
        <taxon>Rhizophagus</taxon>
    </lineage>
</organism>
<feature type="coiled-coil region" evidence="1">
    <location>
        <begin position="5"/>
        <end position="39"/>
    </location>
</feature>
<protein>
    <submittedName>
        <fullName evidence="2">Uncharacterized protein</fullName>
    </submittedName>
</protein>